<reference evidence="5 6" key="1">
    <citation type="submission" date="2023-07" db="EMBL/GenBank/DDBJ databases">
        <title>Sorghum-associated microbial communities from plants grown in Nebraska, USA.</title>
        <authorList>
            <person name="Schachtman D."/>
        </authorList>
    </citation>
    <scope>NUCLEOTIDE SEQUENCE [LARGE SCALE GENOMIC DNA]</scope>
    <source>
        <strain evidence="5 6">BE190</strain>
    </source>
</reference>
<dbReference type="InterPro" id="IPR001482">
    <property type="entry name" value="T2SS/T4SS_dom"/>
</dbReference>
<dbReference type="InterPro" id="IPR003593">
    <property type="entry name" value="AAA+_ATPase"/>
</dbReference>
<keyword evidence="6" id="KW-1185">Reference proteome</keyword>
<dbReference type="Pfam" id="PF00437">
    <property type="entry name" value="T2SSE"/>
    <property type="match status" value="1"/>
</dbReference>
<evidence type="ECO:0000256" key="2">
    <source>
        <dbReference type="ARBA" id="ARBA00022741"/>
    </source>
</evidence>
<evidence type="ECO:0000313" key="6">
    <source>
        <dbReference type="Proteomes" id="UP001253595"/>
    </source>
</evidence>
<keyword evidence="3" id="KW-0067">ATP-binding</keyword>
<dbReference type="Gene3D" id="3.40.50.300">
    <property type="entry name" value="P-loop containing nucleotide triphosphate hydrolases"/>
    <property type="match status" value="1"/>
</dbReference>
<dbReference type="InterPro" id="IPR007831">
    <property type="entry name" value="T2SS_GspE_N"/>
</dbReference>
<dbReference type="Pfam" id="PF05157">
    <property type="entry name" value="MshEN"/>
    <property type="match status" value="1"/>
</dbReference>
<dbReference type="SMART" id="SM00382">
    <property type="entry name" value="AAA"/>
    <property type="match status" value="1"/>
</dbReference>
<dbReference type="RefSeq" id="WP_310072230.1">
    <property type="nucleotide sequence ID" value="NZ_JAVDVX010000003.1"/>
</dbReference>
<name>A0ABU1UY99_9GAMM</name>
<dbReference type="Proteomes" id="UP001253595">
    <property type="component" value="Unassembled WGS sequence"/>
</dbReference>
<dbReference type="InterPro" id="IPR037257">
    <property type="entry name" value="T2SS_E_N_sf"/>
</dbReference>
<organism evidence="5 6">
    <name type="scientific">Cellvibrio fibrivorans</name>
    <dbReference type="NCBI Taxonomy" id="126350"/>
    <lineage>
        <taxon>Bacteria</taxon>
        <taxon>Pseudomonadati</taxon>
        <taxon>Pseudomonadota</taxon>
        <taxon>Gammaproteobacteria</taxon>
        <taxon>Cellvibrionales</taxon>
        <taxon>Cellvibrionaceae</taxon>
        <taxon>Cellvibrio</taxon>
    </lineage>
</organism>
<evidence type="ECO:0000256" key="1">
    <source>
        <dbReference type="ARBA" id="ARBA00006611"/>
    </source>
</evidence>
<dbReference type="CDD" id="cd01129">
    <property type="entry name" value="PulE-GspE-like"/>
    <property type="match status" value="1"/>
</dbReference>
<dbReference type="SUPFAM" id="SSF160246">
    <property type="entry name" value="EspE N-terminal domain-like"/>
    <property type="match status" value="1"/>
</dbReference>
<proteinExistence type="inferred from homology"/>
<evidence type="ECO:0000256" key="3">
    <source>
        <dbReference type="ARBA" id="ARBA00022840"/>
    </source>
</evidence>
<dbReference type="Gene3D" id="3.30.450.90">
    <property type="match status" value="1"/>
</dbReference>
<evidence type="ECO:0000313" key="5">
    <source>
        <dbReference type="EMBL" id="MDR7090140.1"/>
    </source>
</evidence>
<dbReference type="PANTHER" id="PTHR30258:SF29">
    <property type="entry name" value="MSHA PILUS ASSEMBLY ATPASE MSHE"/>
    <property type="match status" value="1"/>
</dbReference>
<evidence type="ECO:0000259" key="4">
    <source>
        <dbReference type="PROSITE" id="PS00662"/>
    </source>
</evidence>
<keyword evidence="2" id="KW-0547">Nucleotide-binding</keyword>
<comment type="similarity">
    <text evidence="1">Belongs to the GSP E family.</text>
</comment>
<dbReference type="PANTHER" id="PTHR30258">
    <property type="entry name" value="TYPE II SECRETION SYSTEM PROTEIN GSPE-RELATED"/>
    <property type="match status" value="1"/>
</dbReference>
<dbReference type="Gene3D" id="3.30.300.160">
    <property type="entry name" value="Type II secretion system, protein E, N-terminal domain"/>
    <property type="match status" value="1"/>
</dbReference>
<dbReference type="EMBL" id="JAVDVX010000003">
    <property type="protein sequence ID" value="MDR7090140.1"/>
    <property type="molecule type" value="Genomic_DNA"/>
</dbReference>
<sequence>MTNTFTQKRIRIGDLLVEKNMISESQLQHALQEQKLTGRKLGATLVELGYVEENALLSLLSAQLNIPFVELKQFRFDRQLVQKLPETSARRYRVMLLREDMDGLLLGMADPTDIFCLDELQRILQKNIKPAVVRESELLDILDIAYTRASEIATLAGELDEELQESALDLADFAVDATDSEAPVVKLLQKIFEEAINTKASDIHIEPDEKVLRIRNRIDGVLLEQVMNEKRIASALVVRLKLMSGMDISEKRLPQDGRFNLKVKHHNIDVRISTMPVQFGESVVMRLLDQTDGVRPLNNVGMPPHLIDRFRKAITRPHGLVLVTGPTGSGKTTTLYGALSELNKPEKKIITVEDPVEYRLPRISQVQLHEKIGLNFASVLRATLRQDPDILLVGEIRDAESAEIALRASMTGHMVLSTLHTNDAVTSALRLMDIGVDGYLVATALKAIVAQRLVRRICTSCIQPYTPDANEQQLLATIGKGRDFSNVPFKQGAGCPHCHNTGYRGRIGIFEMLELNQAMAEALRMNDINGFTRAAYAVPNFVTLSEAALGYALEGTTTLEEVMTISAQIDDV</sequence>
<gene>
    <name evidence="5" type="ORF">J2X05_002162</name>
</gene>
<dbReference type="InterPro" id="IPR027417">
    <property type="entry name" value="P-loop_NTPase"/>
</dbReference>
<comment type="caution">
    <text evidence="5">The sequence shown here is derived from an EMBL/GenBank/DDBJ whole genome shotgun (WGS) entry which is preliminary data.</text>
</comment>
<protein>
    <submittedName>
        <fullName evidence="5">MSHA biogenesis protein MshE</fullName>
    </submittedName>
</protein>
<dbReference type="PROSITE" id="PS00662">
    <property type="entry name" value="T2SP_E"/>
    <property type="match status" value="1"/>
</dbReference>
<accession>A0ABU1UY99</accession>
<dbReference type="SUPFAM" id="SSF52540">
    <property type="entry name" value="P-loop containing nucleoside triphosphate hydrolases"/>
    <property type="match status" value="1"/>
</dbReference>
<feature type="domain" description="Bacterial type II secretion system protein E" evidence="4">
    <location>
        <begin position="384"/>
        <end position="398"/>
    </location>
</feature>